<feature type="compositionally biased region" description="Basic and acidic residues" evidence="1">
    <location>
        <begin position="225"/>
        <end position="236"/>
    </location>
</feature>
<feature type="compositionally biased region" description="Polar residues" evidence="1">
    <location>
        <begin position="180"/>
        <end position="190"/>
    </location>
</feature>
<feature type="region of interest" description="Disordered" evidence="1">
    <location>
        <begin position="659"/>
        <end position="692"/>
    </location>
</feature>
<proteinExistence type="predicted"/>
<dbReference type="AlphaFoldDB" id="A0A0G4FZ97"/>
<gene>
    <name evidence="2" type="ORF">Cvel_19372</name>
</gene>
<protein>
    <submittedName>
        <fullName evidence="2">Uncharacterized protein</fullName>
    </submittedName>
</protein>
<feature type="region of interest" description="Disordered" evidence="1">
    <location>
        <begin position="14"/>
        <end position="151"/>
    </location>
</feature>
<organism evidence="2">
    <name type="scientific">Chromera velia CCMP2878</name>
    <dbReference type="NCBI Taxonomy" id="1169474"/>
    <lineage>
        <taxon>Eukaryota</taxon>
        <taxon>Sar</taxon>
        <taxon>Alveolata</taxon>
        <taxon>Colpodellida</taxon>
        <taxon>Chromeraceae</taxon>
        <taxon>Chromera</taxon>
    </lineage>
</organism>
<feature type="compositionally biased region" description="Gly residues" evidence="1">
    <location>
        <begin position="263"/>
        <end position="273"/>
    </location>
</feature>
<sequence>MFFVKSSVYKQEITDKGIKEKEVDSRSKDEKKVDEALRSRPEFSRDAAPMTLMELKESDPQAAAGVLESAQRAAASDKQYPGGLPSVTEEDMEFYQGIEKEQRKERMRREKEERDAMAEFEYERQRVLNKPINHKQGKTTEGELTDSQGFGAGASAFSAAASRTNPASGSSLGTQAPSVSLFATTQQEPAGSTVRRITGPKAAMVVKKRKSPPEEGGPEKQISASKDHTEKQEEGQKGPAPQKRVKESLDSATDSGGKDLEGGGKPSGLGGLIGVDSEGSMFKRPDMPVEPRWVLDWARVLRVAGQQSAKVMFCMQGRRVSYTPAPTQPCKRPWGPVRQPTSFPPPVRQQAPLALAYSVGFVPQPPQPPVAARHVPPHRPASPPQRCVEEKPVLAGNLSVSSSEANRHDEWIDLGMKKEEKSNAMVLVDTSTAVPTSKGHRGSVSSAPEPPLDQSALLGPLQQADSRSNDNLAADEDKEPPQENLWPVPIYNPEAQSEPLPDSETSDFLSSRGVSTYVIDKSGRPRLPSLPENDMYRDFKTNTHNVDTQQELQNCKTNSDLFEAEMPVIDAQREGDQPEVPLSVINAQREGDQPEVPLSVINAQREGDQPEVPLSVIKAQHEGDKAELFVSDTERELQGRNMADDLEVFSSMDIDLKTAERAKKRGKGKAPNAAATESLSRRPSRRGFGAPVLRTASRGCRKSCAAAVAVART</sequence>
<feature type="region of interest" description="Disordered" evidence="1">
    <location>
        <begin position="433"/>
        <end position="509"/>
    </location>
</feature>
<dbReference type="VEuPathDB" id="CryptoDB:Cvel_19372"/>
<feature type="region of interest" description="Disordered" evidence="1">
    <location>
        <begin position="368"/>
        <end position="387"/>
    </location>
</feature>
<accession>A0A0G4FZ97</accession>
<dbReference type="EMBL" id="CDMZ01000734">
    <property type="protein sequence ID" value="CEM20414.1"/>
    <property type="molecule type" value="Genomic_DNA"/>
</dbReference>
<feature type="compositionally biased region" description="Basic and acidic residues" evidence="1">
    <location>
        <begin position="14"/>
        <end position="45"/>
    </location>
</feature>
<name>A0A0G4FZ97_9ALVE</name>
<reference evidence="2" key="1">
    <citation type="submission" date="2014-11" db="EMBL/GenBank/DDBJ databases">
        <authorList>
            <person name="Otto D Thomas"/>
            <person name="Naeem Raeece"/>
        </authorList>
    </citation>
    <scope>NUCLEOTIDE SEQUENCE</scope>
</reference>
<feature type="compositionally biased region" description="Basic and acidic residues" evidence="1">
    <location>
        <begin position="98"/>
        <end position="126"/>
    </location>
</feature>
<evidence type="ECO:0000256" key="1">
    <source>
        <dbReference type="SAM" id="MobiDB-lite"/>
    </source>
</evidence>
<feature type="region of interest" description="Disordered" evidence="1">
    <location>
        <begin position="180"/>
        <end position="284"/>
    </location>
</feature>
<evidence type="ECO:0000313" key="2">
    <source>
        <dbReference type="EMBL" id="CEM20414.1"/>
    </source>
</evidence>